<name>A0A078KU58_9GAMM</name>
<dbReference type="eggNOG" id="COG0179">
    <property type="taxonomic scope" value="Bacteria"/>
</dbReference>
<dbReference type="EMBL" id="CCSB01000001">
    <property type="protein sequence ID" value="CDZ76512.1"/>
    <property type="molecule type" value="Genomic_DNA"/>
</dbReference>
<dbReference type="Gene3D" id="3.90.850.10">
    <property type="entry name" value="Fumarylacetoacetase-like, C-terminal domain"/>
    <property type="match status" value="1"/>
</dbReference>
<evidence type="ECO:0000313" key="4">
    <source>
        <dbReference type="Proteomes" id="UP000044071"/>
    </source>
</evidence>
<dbReference type="Proteomes" id="UP000044071">
    <property type="component" value="Unassembled WGS sequence"/>
</dbReference>
<dbReference type="STRING" id="1034943.BN59_00782"/>
<evidence type="ECO:0000256" key="1">
    <source>
        <dbReference type="ARBA" id="ARBA00022723"/>
    </source>
</evidence>
<dbReference type="Pfam" id="PF01557">
    <property type="entry name" value="FAA_hydrolase"/>
    <property type="match status" value="1"/>
</dbReference>
<proteinExistence type="predicted"/>
<feature type="domain" description="Fumarylacetoacetase-like C-terminal" evidence="2">
    <location>
        <begin position="17"/>
        <end position="206"/>
    </location>
</feature>
<keyword evidence="3" id="KW-0413">Isomerase</keyword>
<dbReference type="OrthoDB" id="9805307at2"/>
<dbReference type="InterPro" id="IPR036663">
    <property type="entry name" value="Fumarylacetoacetase_C_sf"/>
</dbReference>
<dbReference type="GO" id="GO:0018773">
    <property type="term" value="F:acetylpyruvate hydrolase activity"/>
    <property type="evidence" value="ECO:0007669"/>
    <property type="project" value="TreeGrafter"/>
</dbReference>
<evidence type="ECO:0000313" key="3">
    <source>
        <dbReference type="EMBL" id="CDZ76512.1"/>
    </source>
</evidence>
<dbReference type="RefSeq" id="WP_043873032.1">
    <property type="nucleotide sequence ID" value="NZ_CCVW01000001.1"/>
</dbReference>
<reference evidence="3 4" key="1">
    <citation type="submission" date="2014-06" db="EMBL/GenBank/DDBJ databases">
        <authorList>
            <person name="Urmite Genomes Urmite Genomes"/>
        </authorList>
    </citation>
    <scope>NUCLEOTIDE SEQUENCE [LARGE SCALE GENOMIC DNA]</scope>
</reference>
<gene>
    <name evidence="3" type="primary">hpcE</name>
    <name evidence="3" type="ORF">BN59_00782</name>
</gene>
<dbReference type="PANTHER" id="PTHR11820:SF7">
    <property type="entry name" value="ACYLPYRUVASE FAHD1, MITOCHONDRIAL"/>
    <property type="match status" value="1"/>
</dbReference>
<organism evidence="3 4">
    <name type="scientific">Legionella massiliensis</name>
    <dbReference type="NCBI Taxonomy" id="1034943"/>
    <lineage>
        <taxon>Bacteria</taxon>
        <taxon>Pseudomonadati</taxon>
        <taxon>Pseudomonadota</taxon>
        <taxon>Gammaproteobacteria</taxon>
        <taxon>Legionellales</taxon>
        <taxon>Legionellaceae</taxon>
        <taxon>Legionella</taxon>
    </lineage>
</organism>
<accession>A0A078KU58</accession>
<keyword evidence="1" id="KW-0479">Metal-binding</keyword>
<dbReference type="PANTHER" id="PTHR11820">
    <property type="entry name" value="ACYLPYRUVASE"/>
    <property type="match status" value="1"/>
</dbReference>
<dbReference type="AlphaFoldDB" id="A0A078KU58"/>
<dbReference type="InterPro" id="IPR011234">
    <property type="entry name" value="Fumarylacetoacetase-like_C"/>
</dbReference>
<dbReference type="SUPFAM" id="SSF56529">
    <property type="entry name" value="FAH"/>
    <property type="match status" value="1"/>
</dbReference>
<sequence>MQQVFFNNNQGISVSNIFCIGRNYAAHISELGNKPSDTPLVFLKPTSALNITKTIQLPAFSSEIDYETELVLLIGRSAKNLRREDAWSCISGYGVGLDLTARDLQALAKKQGLPWTLAKGFDDSATVSSFIPANEITDPQGLSFQMTQNGILRQQGFVNHMLFDIPYLIEFLSTRFSLQPGDLIFTGTPEGTGRIQQGDRIEIELADKLKVDFSVLA</sequence>
<dbReference type="GO" id="GO:0046872">
    <property type="term" value="F:metal ion binding"/>
    <property type="evidence" value="ECO:0007669"/>
    <property type="project" value="UniProtKB-KW"/>
</dbReference>
<dbReference type="GO" id="GO:0016853">
    <property type="term" value="F:isomerase activity"/>
    <property type="evidence" value="ECO:0007669"/>
    <property type="project" value="UniProtKB-KW"/>
</dbReference>
<evidence type="ECO:0000259" key="2">
    <source>
        <dbReference type="Pfam" id="PF01557"/>
    </source>
</evidence>
<keyword evidence="4" id="KW-1185">Reference proteome</keyword>
<protein>
    <submittedName>
        <fullName evidence="3">Homoprotocatechuate catabolism bifunctional isomerase/decarboxylase</fullName>
    </submittedName>
</protein>